<evidence type="ECO:0000256" key="1">
    <source>
        <dbReference type="ARBA" id="ARBA00011051"/>
    </source>
</evidence>
<keyword evidence="6" id="KW-1185">Reference proteome</keyword>
<sequence>MIVHQTCPVLRIEDAREALNFWCETAGFAKDWEHRFEPGFPLYVQVSRGGLVLHLSQHQGDAPPGGLVFVRLEGLAAFCTELQQAGLAVAIRDQDWGQEMELRDPFGNRIRFCETPPAG</sequence>
<dbReference type="Proteomes" id="UP000243507">
    <property type="component" value="Unassembled WGS sequence"/>
</dbReference>
<dbReference type="Gene3D" id="3.10.180.10">
    <property type="entry name" value="2,3-Dihydroxybiphenyl 1,2-Dioxygenase, domain 1"/>
    <property type="match status" value="1"/>
</dbReference>
<organism evidence="5 6">
    <name type="scientific">Pseudothioclava arenosa</name>
    <dbReference type="NCBI Taxonomy" id="1795308"/>
    <lineage>
        <taxon>Bacteria</taxon>
        <taxon>Pseudomonadati</taxon>
        <taxon>Pseudomonadota</taxon>
        <taxon>Alphaproteobacteria</taxon>
        <taxon>Rhodobacterales</taxon>
        <taxon>Paracoccaceae</taxon>
        <taxon>Pseudothioclava</taxon>
    </lineage>
</organism>
<evidence type="ECO:0000259" key="4">
    <source>
        <dbReference type="PROSITE" id="PS51819"/>
    </source>
</evidence>
<evidence type="ECO:0000256" key="3">
    <source>
        <dbReference type="ARBA" id="ARBA00023251"/>
    </source>
</evidence>
<dbReference type="PROSITE" id="PS51819">
    <property type="entry name" value="VOC"/>
    <property type="match status" value="1"/>
</dbReference>
<dbReference type="CDD" id="cd08349">
    <property type="entry name" value="BLMA_like"/>
    <property type="match status" value="1"/>
</dbReference>
<comment type="similarity">
    <text evidence="1">Belongs to the bleomycin resistance protein family.</text>
</comment>
<dbReference type="SUPFAM" id="SSF54593">
    <property type="entry name" value="Glyoxalase/Bleomycin resistance protein/Dihydroxybiphenyl dioxygenase"/>
    <property type="match status" value="1"/>
</dbReference>
<proteinExistence type="inferred from homology"/>
<evidence type="ECO:0000256" key="2">
    <source>
        <dbReference type="ARBA" id="ARBA00021572"/>
    </source>
</evidence>
<dbReference type="OrthoDB" id="9803104at2"/>
<evidence type="ECO:0000313" key="5">
    <source>
        <dbReference type="EMBL" id="PCD77223.1"/>
    </source>
</evidence>
<dbReference type="AlphaFoldDB" id="A0A2A4CMK2"/>
<evidence type="ECO:0000313" key="6">
    <source>
        <dbReference type="Proteomes" id="UP000243507"/>
    </source>
</evidence>
<dbReference type="GO" id="GO:0051213">
    <property type="term" value="F:dioxygenase activity"/>
    <property type="evidence" value="ECO:0007669"/>
    <property type="project" value="UniProtKB-KW"/>
</dbReference>
<comment type="caution">
    <text evidence="5">The sequence shown here is derived from an EMBL/GenBank/DDBJ whole genome shotgun (WGS) entry which is preliminary data.</text>
</comment>
<dbReference type="RefSeq" id="WP_096431974.1">
    <property type="nucleotide sequence ID" value="NZ_NTJD01000003.1"/>
</dbReference>
<dbReference type="InterPro" id="IPR000335">
    <property type="entry name" value="Bleomycin-R"/>
</dbReference>
<dbReference type="EMBL" id="NTJD01000003">
    <property type="protein sequence ID" value="PCD77223.1"/>
    <property type="molecule type" value="Genomic_DNA"/>
</dbReference>
<dbReference type="InterPro" id="IPR029068">
    <property type="entry name" value="Glyas_Bleomycin-R_OHBP_Dase"/>
</dbReference>
<keyword evidence="3" id="KW-0046">Antibiotic resistance</keyword>
<dbReference type="InterPro" id="IPR037523">
    <property type="entry name" value="VOC_core"/>
</dbReference>
<dbReference type="GO" id="GO:0046677">
    <property type="term" value="P:response to antibiotic"/>
    <property type="evidence" value="ECO:0007669"/>
    <property type="project" value="UniProtKB-KW"/>
</dbReference>
<feature type="domain" description="VOC" evidence="4">
    <location>
        <begin position="1"/>
        <end position="115"/>
    </location>
</feature>
<keyword evidence="5" id="KW-0223">Dioxygenase</keyword>
<protein>
    <recommendedName>
        <fullName evidence="2">Bleomycin resistance protein</fullName>
    </recommendedName>
</protein>
<reference evidence="5 6" key="1">
    <citation type="submission" date="2017-09" db="EMBL/GenBank/DDBJ databases">
        <title>A multilocus sequence analysis scheme for characterization of bacteria in the genus Thioclava.</title>
        <authorList>
            <person name="Liu Y."/>
            <person name="Shao Z."/>
        </authorList>
    </citation>
    <scope>NUCLEOTIDE SEQUENCE [LARGE SCALE GENOMIC DNA]</scope>
    <source>
        <strain evidence="5 6">CAU 1312</strain>
    </source>
</reference>
<dbReference type="Pfam" id="PF19581">
    <property type="entry name" value="Glyoxalase_7"/>
    <property type="match status" value="1"/>
</dbReference>
<accession>A0A2A4CMK2</accession>
<keyword evidence="5" id="KW-0560">Oxidoreductase</keyword>
<name>A0A2A4CMK2_9RHOB</name>
<gene>
    <name evidence="5" type="ORF">CLN94_05530</name>
</gene>